<reference evidence="9 10" key="1">
    <citation type="submission" date="2014-07" db="EMBL/GenBank/DDBJ databases">
        <title>Methanogenic archaea and the global carbon cycle.</title>
        <authorList>
            <person name="Henriksen J.R."/>
            <person name="Luke J."/>
            <person name="Reinhart S."/>
            <person name="Benedict M.N."/>
            <person name="Youngblut N.D."/>
            <person name="Metcalf M.E."/>
            <person name="Whitaker R.J."/>
            <person name="Metcalf W.W."/>
        </authorList>
    </citation>
    <scope>NUCLEOTIDE SEQUENCE [LARGE SCALE GENOMIC DNA]</scope>
    <source>
        <strain evidence="9 10">WWM610</strain>
    </source>
</reference>
<evidence type="ECO:0000256" key="5">
    <source>
        <dbReference type="ARBA" id="ARBA00038875"/>
    </source>
</evidence>
<feature type="domain" description="Thiamine pyrophosphate enzyme TPP-binding" evidence="7">
    <location>
        <begin position="279"/>
        <end position="397"/>
    </location>
</feature>
<dbReference type="CDD" id="cd03372">
    <property type="entry name" value="TPP_ComE"/>
    <property type="match status" value="1"/>
</dbReference>
<dbReference type="PANTHER" id="PTHR42818">
    <property type="entry name" value="SULFOPYRUVATE DECARBOXYLASE SUBUNIT ALPHA"/>
    <property type="match status" value="1"/>
</dbReference>
<dbReference type="NCBIfam" id="TIGR03845">
    <property type="entry name" value="sulfopyru_alph"/>
    <property type="match status" value="1"/>
</dbReference>
<dbReference type="HOGENOM" id="CLU_042853_0_0_2"/>
<evidence type="ECO:0000313" key="9">
    <source>
        <dbReference type="EMBL" id="AKB40158.1"/>
    </source>
</evidence>
<protein>
    <recommendedName>
        <fullName evidence="5">sulfopyruvate decarboxylase</fullName>
        <ecNumber evidence="5">4.1.1.79</ecNumber>
    </recommendedName>
</protein>
<dbReference type="InterPro" id="IPR012001">
    <property type="entry name" value="Thiamin_PyroP_enz_TPP-bd_dom"/>
</dbReference>
<keyword evidence="2" id="KW-0210">Decarboxylase</keyword>
<comment type="catalytic activity">
    <reaction evidence="6">
        <text>3-sulfopyruvate + H(+) = sulfoacetaldehyde + CO2</text>
        <dbReference type="Rhea" id="RHEA:20948"/>
        <dbReference type="ChEBI" id="CHEBI:15378"/>
        <dbReference type="ChEBI" id="CHEBI:16526"/>
        <dbReference type="ChEBI" id="CHEBI:57940"/>
        <dbReference type="ChEBI" id="CHEBI:58246"/>
        <dbReference type="EC" id="4.1.1.79"/>
    </reaction>
</comment>
<name>A0A0E3PUV3_METMZ</name>
<keyword evidence="1" id="KW-0174">Coenzyme M biosynthesis</keyword>
<organism evidence="9 10">
    <name type="scientific">Methanosarcina mazei WWM610</name>
    <dbReference type="NCBI Taxonomy" id="1434117"/>
    <lineage>
        <taxon>Archaea</taxon>
        <taxon>Methanobacteriati</taxon>
        <taxon>Methanobacteriota</taxon>
        <taxon>Stenosarchaea group</taxon>
        <taxon>Methanomicrobia</taxon>
        <taxon>Methanosarcinales</taxon>
        <taxon>Methanosarcinaceae</taxon>
        <taxon>Methanosarcina</taxon>
    </lineage>
</organism>
<keyword evidence="4 9" id="KW-0456">Lyase</keyword>
<evidence type="ECO:0000256" key="6">
    <source>
        <dbReference type="ARBA" id="ARBA00048551"/>
    </source>
</evidence>
<dbReference type="InterPro" id="IPR051818">
    <property type="entry name" value="TPP_dependent_decarboxylase"/>
</dbReference>
<keyword evidence="3" id="KW-0786">Thiamine pyrophosphate</keyword>
<evidence type="ECO:0000256" key="2">
    <source>
        <dbReference type="ARBA" id="ARBA00022793"/>
    </source>
</evidence>
<dbReference type="CDD" id="cd07035">
    <property type="entry name" value="TPP_PYR_POX_like"/>
    <property type="match status" value="1"/>
</dbReference>
<dbReference type="EMBL" id="CP009509">
    <property type="protein sequence ID" value="AKB40158.1"/>
    <property type="molecule type" value="Genomic_DNA"/>
</dbReference>
<gene>
    <name evidence="9" type="ORF">MSMAW_1167</name>
</gene>
<dbReference type="NCBIfam" id="TIGR03846">
    <property type="entry name" value="sulfopy_beta"/>
    <property type="match status" value="1"/>
</dbReference>
<dbReference type="GO" id="GO:0050545">
    <property type="term" value="F:sulfopyruvate decarboxylase activity"/>
    <property type="evidence" value="ECO:0007669"/>
    <property type="project" value="UniProtKB-EC"/>
</dbReference>
<dbReference type="SUPFAM" id="SSF52518">
    <property type="entry name" value="Thiamin diphosphate-binding fold (THDP-binding)"/>
    <property type="match status" value="2"/>
</dbReference>
<feature type="domain" description="Thiamine pyrophosphate enzyme N-terminal TPP-binding" evidence="8">
    <location>
        <begin position="52"/>
        <end position="148"/>
    </location>
</feature>
<keyword evidence="9" id="KW-0670">Pyruvate</keyword>
<evidence type="ECO:0000259" key="8">
    <source>
        <dbReference type="Pfam" id="PF02776"/>
    </source>
</evidence>
<dbReference type="EC" id="4.1.1.79" evidence="5"/>
<dbReference type="GO" id="GO:0030976">
    <property type="term" value="F:thiamine pyrophosphate binding"/>
    <property type="evidence" value="ECO:0007669"/>
    <property type="project" value="InterPro"/>
</dbReference>
<evidence type="ECO:0000259" key="7">
    <source>
        <dbReference type="Pfam" id="PF02775"/>
    </source>
</evidence>
<dbReference type="Pfam" id="PF02775">
    <property type="entry name" value="TPP_enzyme_C"/>
    <property type="match status" value="1"/>
</dbReference>
<dbReference type="PANTHER" id="PTHR42818:SF1">
    <property type="entry name" value="SULFOPYRUVATE DECARBOXYLASE"/>
    <property type="match status" value="1"/>
</dbReference>
<dbReference type="Pfam" id="PF02776">
    <property type="entry name" value="TPP_enzyme_N"/>
    <property type="match status" value="1"/>
</dbReference>
<accession>A0A0E3PUV3</accession>
<dbReference type="Gene3D" id="3.40.50.970">
    <property type="match status" value="2"/>
</dbReference>
<dbReference type="GO" id="GO:0019295">
    <property type="term" value="P:coenzyme M biosynthetic process"/>
    <property type="evidence" value="ECO:0007669"/>
    <property type="project" value="UniProtKB-KW"/>
</dbReference>
<dbReference type="AlphaFoldDB" id="A0A0E3PUV3"/>
<dbReference type="PATRIC" id="fig|1434117.4.peg.1478"/>
<evidence type="ECO:0000256" key="3">
    <source>
        <dbReference type="ARBA" id="ARBA00023052"/>
    </source>
</evidence>
<dbReference type="InterPro" id="IPR022494">
    <property type="entry name" value="Sulfopyruvate_deCO2ase_bsu"/>
</dbReference>
<evidence type="ECO:0000313" key="10">
    <source>
        <dbReference type="Proteomes" id="UP000033058"/>
    </source>
</evidence>
<sequence>MNFHYIRNQISKNITKICVNLLIETCKKNRLRILISISTSEGIGMLNPEEEVITLMKKAGIDLVATLPCDRIKNLLPLVSKNFPEIKMTREENGVGICAGFCLAGGKPLMLIQSTGLGNMINALESLNVTCKIPLPVLTSWRGVYKEAIEAQVPLGVHLPAILEGAGLAYTIIDEVEKLHQIENVISDAFENSRPHIALISPKVWEASECCAWQGAGMPEKPEVMERTCSIFLKKEVLKPVMLRNDAICAIASELDDEVTVTNLGVPCKELYACKDRDLNFYMFGSMGLVSSIGMGIALRSEKTVVAFDGDGSLLMNPNALLEIAKESPKNLIIIALDNGAYGSTGSQETCALRYIDLEIFANACGITNTAKVNAREELIKIFKKFRDMKELALIHVILKPGNTNAPNIPLSPEGAAKRFKEALEAKKN</sequence>
<dbReference type="InterPro" id="IPR022502">
    <property type="entry name" value="Sulfopyruvate_deCO2ase_alpha"/>
</dbReference>
<dbReference type="InterPro" id="IPR011766">
    <property type="entry name" value="TPP_enzyme_TPP-bd"/>
</dbReference>
<evidence type="ECO:0000256" key="4">
    <source>
        <dbReference type="ARBA" id="ARBA00023239"/>
    </source>
</evidence>
<evidence type="ECO:0000256" key="1">
    <source>
        <dbReference type="ARBA" id="ARBA00022545"/>
    </source>
</evidence>
<proteinExistence type="predicted"/>
<dbReference type="Proteomes" id="UP000033058">
    <property type="component" value="Chromosome"/>
</dbReference>
<dbReference type="InterPro" id="IPR029061">
    <property type="entry name" value="THDP-binding"/>
</dbReference>